<evidence type="ECO:0000313" key="6">
    <source>
        <dbReference type="EMBL" id="GAH41854.1"/>
    </source>
</evidence>
<keyword evidence="2" id="KW-0479">Metal-binding</keyword>
<name>X1GJQ5_9ZZZZ</name>
<feature type="domain" description="4Fe-4S ferredoxin-type" evidence="5">
    <location>
        <begin position="80"/>
        <end position="109"/>
    </location>
</feature>
<keyword evidence="4" id="KW-0411">Iron-sulfur</keyword>
<keyword evidence="1" id="KW-0004">4Fe-4S</keyword>
<evidence type="ECO:0000256" key="3">
    <source>
        <dbReference type="ARBA" id="ARBA00023004"/>
    </source>
</evidence>
<dbReference type="EMBL" id="BARU01009806">
    <property type="protein sequence ID" value="GAH41854.1"/>
    <property type="molecule type" value="Genomic_DNA"/>
</dbReference>
<accession>X1GJQ5</accession>
<evidence type="ECO:0000256" key="2">
    <source>
        <dbReference type="ARBA" id="ARBA00022723"/>
    </source>
</evidence>
<comment type="caution">
    <text evidence="6">The sequence shown here is derived from an EMBL/GenBank/DDBJ whole genome shotgun (WGS) entry which is preliminary data.</text>
</comment>
<dbReference type="InterPro" id="IPR017896">
    <property type="entry name" value="4Fe4S_Fe-S-bd"/>
</dbReference>
<dbReference type="SUPFAM" id="SSF54862">
    <property type="entry name" value="4Fe-4S ferredoxins"/>
    <property type="match status" value="1"/>
</dbReference>
<dbReference type="InterPro" id="IPR017900">
    <property type="entry name" value="4Fe4S_Fe_S_CS"/>
</dbReference>
<evidence type="ECO:0000259" key="5">
    <source>
        <dbReference type="PROSITE" id="PS51379"/>
    </source>
</evidence>
<reference evidence="6" key="1">
    <citation type="journal article" date="2014" name="Front. Microbiol.">
        <title>High frequency of phylogenetically diverse reductive dehalogenase-homologous genes in deep subseafloor sedimentary metagenomes.</title>
        <authorList>
            <person name="Kawai M."/>
            <person name="Futagami T."/>
            <person name="Toyoda A."/>
            <person name="Takaki Y."/>
            <person name="Nishi S."/>
            <person name="Hori S."/>
            <person name="Arai W."/>
            <person name="Tsubouchi T."/>
            <person name="Morono Y."/>
            <person name="Uchiyama I."/>
            <person name="Ito T."/>
            <person name="Fujiyama A."/>
            <person name="Inagaki F."/>
            <person name="Takami H."/>
        </authorList>
    </citation>
    <scope>NUCLEOTIDE SEQUENCE</scope>
    <source>
        <strain evidence="6">Expedition CK06-06</strain>
    </source>
</reference>
<sequence>MRWGMAIEMKRCVGCNACILACKAEHFLPPDIFWGRVLVSESGEYPMVTKHIYSVRCNHCAEAKCVEVCPTGATQQRDDGIVWIDEDKCVGCRYCVMACPYQARTYYSDGDREYFPGQGLTDFEKIGQLLYPHQTGVVQKCNFCMERIDAGLERGLKPGVDRDATPACVIACPTSALHFGDLDDPYSEVSRLIKEKKGKRFHAEYGTEPSTYYID</sequence>
<feature type="domain" description="4Fe-4S ferredoxin-type" evidence="5">
    <location>
        <begin position="47"/>
        <end position="79"/>
    </location>
</feature>
<evidence type="ECO:0000256" key="4">
    <source>
        <dbReference type="ARBA" id="ARBA00023014"/>
    </source>
</evidence>
<dbReference type="GO" id="GO:0046872">
    <property type="term" value="F:metal ion binding"/>
    <property type="evidence" value="ECO:0007669"/>
    <property type="project" value="UniProtKB-KW"/>
</dbReference>
<gene>
    <name evidence="6" type="ORF">S03H2_18859</name>
</gene>
<dbReference type="CDD" id="cd10551">
    <property type="entry name" value="PsrB"/>
    <property type="match status" value="1"/>
</dbReference>
<keyword evidence="3" id="KW-0408">Iron</keyword>
<proteinExistence type="predicted"/>
<dbReference type="Gene3D" id="3.30.70.20">
    <property type="match status" value="2"/>
</dbReference>
<organism evidence="6">
    <name type="scientific">marine sediment metagenome</name>
    <dbReference type="NCBI Taxonomy" id="412755"/>
    <lineage>
        <taxon>unclassified sequences</taxon>
        <taxon>metagenomes</taxon>
        <taxon>ecological metagenomes</taxon>
    </lineage>
</organism>
<evidence type="ECO:0000256" key="1">
    <source>
        <dbReference type="ARBA" id="ARBA00022485"/>
    </source>
</evidence>
<dbReference type="InterPro" id="IPR050954">
    <property type="entry name" value="ET_IronSulfur_Cluster-Binding"/>
</dbReference>
<dbReference type="GO" id="GO:0051539">
    <property type="term" value="F:4 iron, 4 sulfur cluster binding"/>
    <property type="evidence" value="ECO:0007669"/>
    <property type="project" value="UniProtKB-KW"/>
</dbReference>
<dbReference type="AlphaFoldDB" id="X1GJQ5"/>
<dbReference type="PROSITE" id="PS00198">
    <property type="entry name" value="4FE4S_FER_1"/>
    <property type="match status" value="1"/>
</dbReference>
<dbReference type="PANTHER" id="PTHR43177">
    <property type="entry name" value="PROTEIN NRFC"/>
    <property type="match status" value="1"/>
</dbReference>
<feature type="domain" description="4Fe-4S ferredoxin-type" evidence="5">
    <location>
        <begin position="3"/>
        <end position="32"/>
    </location>
</feature>
<dbReference type="PROSITE" id="PS51379">
    <property type="entry name" value="4FE4S_FER_2"/>
    <property type="match status" value="3"/>
</dbReference>
<dbReference type="Pfam" id="PF13247">
    <property type="entry name" value="Fer4_11"/>
    <property type="match status" value="1"/>
</dbReference>
<protein>
    <recommendedName>
        <fullName evidence="5">4Fe-4S ferredoxin-type domain-containing protein</fullName>
    </recommendedName>
</protein>
<dbReference type="PANTHER" id="PTHR43177:SF3">
    <property type="entry name" value="PROTEIN NRFC HOMOLOG"/>
    <property type="match status" value="1"/>
</dbReference>